<keyword evidence="2" id="KW-1133">Transmembrane helix</keyword>
<feature type="region of interest" description="Disordered" evidence="1">
    <location>
        <begin position="160"/>
        <end position="294"/>
    </location>
</feature>
<protein>
    <submittedName>
        <fullName evidence="3">Uncharacterized protein</fullName>
    </submittedName>
</protein>
<reference evidence="3 4" key="1">
    <citation type="submission" date="2019-03" db="EMBL/GenBank/DDBJ databases">
        <authorList>
            <person name="Kox A.R. M."/>
        </authorList>
    </citation>
    <scope>NUCLEOTIDE SEQUENCE [LARGE SCALE GENOMIC DNA]</scope>
    <source>
        <strain evidence="3">MTUNDRAET4 annotated genome</strain>
    </source>
</reference>
<dbReference type="RefSeq" id="WP_134491062.1">
    <property type="nucleotide sequence ID" value="NZ_CP139089.1"/>
</dbReference>
<dbReference type="AlphaFoldDB" id="A0A4U8Z4C5"/>
<organism evidence="3 4">
    <name type="scientific">Methylocella tundrae</name>
    <dbReference type="NCBI Taxonomy" id="227605"/>
    <lineage>
        <taxon>Bacteria</taxon>
        <taxon>Pseudomonadati</taxon>
        <taxon>Pseudomonadota</taxon>
        <taxon>Alphaproteobacteria</taxon>
        <taxon>Hyphomicrobiales</taxon>
        <taxon>Beijerinckiaceae</taxon>
        <taxon>Methylocella</taxon>
    </lineage>
</organism>
<sequence length="339" mass="35690">MSYLIFGLGLLLAVCGAASISFGYGIINVERGWSSLIAGATALSGGIVTMALATILHSLARLRAFLKAERDARAKAAEAPWQAELRVSEAAGAQASVAPWQEAALQDAAFASLAGIGAEPEIPPPEPGPTPSVPNQRVEAAASPVAQASIEDIRRVVAETIKSKPQTSRHEEGDAFAGRSQARAEPSYAAPAQQEAEPPVEQVQRRRAPPLSFGLPRALGLKEIPQPFDAAQAPAARSEAETGSEDNSSLALERGRREAEAALNPAAPRPPASPAESAAETRSDPAQERRAVIGRYESEGTTYVMFADGSIEARSERGAFHFTSMAELKVFMDSQARGE</sequence>
<feature type="region of interest" description="Disordered" evidence="1">
    <location>
        <begin position="117"/>
        <end position="145"/>
    </location>
</feature>
<evidence type="ECO:0000313" key="3">
    <source>
        <dbReference type="EMBL" id="VFU10349.1"/>
    </source>
</evidence>
<feature type="compositionally biased region" description="Low complexity" evidence="1">
    <location>
        <begin position="184"/>
        <end position="202"/>
    </location>
</feature>
<evidence type="ECO:0000313" key="4">
    <source>
        <dbReference type="Proteomes" id="UP000294360"/>
    </source>
</evidence>
<evidence type="ECO:0000256" key="2">
    <source>
        <dbReference type="SAM" id="Phobius"/>
    </source>
</evidence>
<accession>A0A4U8Z4C5</accession>
<dbReference type="Proteomes" id="UP000294360">
    <property type="component" value="Chromosome"/>
</dbReference>
<dbReference type="OrthoDB" id="8455715at2"/>
<name>A0A4U8Z4C5_METTU</name>
<keyword evidence="2" id="KW-0812">Transmembrane</keyword>
<feature type="compositionally biased region" description="Basic and acidic residues" evidence="1">
    <location>
        <begin position="279"/>
        <end position="291"/>
    </location>
</feature>
<proteinExistence type="predicted"/>
<dbReference type="KEGG" id="mtun:MTUNDRAET4_3462"/>
<feature type="transmembrane region" description="Helical" evidence="2">
    <location>
        <begin position="33"/>
        <end position="60"/>
    </location>
</feature>
<feature type="compositionally biased region" description="Low complexity" evidence="1">
    <location>
        <begin position="225"/>
        <end position="237"/>
    </location>
</feature>
<feature type="compositionally biased region" description="Pro residues" evidence="1">
    <location>
        <begin position="121"/>
        <end position="132"/>
    </location>
</feature>
<dbReference type="EMBL" id="LR536450">
    <property type="protein sequence ID" value="VFU10349.1"/>
    <property type="molecule type" value="Genomic_DNA"/>
</dbReference>
<keyword evidence="2" id="KW-0472">Membrane</keyword>
<gene>
    <name evidence="3" type="ORF">MTUNDRAET4_3462</name>
</gene>
<evidence type="ECO:0000256" key="1">
    <source>
        <dbReference type="SAM" id="MobiDB-lite"/>
    </source>
</evidence>